<sequence length="158" mass="17593">MEPNAMHRALGLLFVAGAALAAHLQASAQDMVENRLQPVEVTGNRDTPRFDVQRACPDYAEEVKASLARSLPYIDGSSEVRVSFQLKGHAVDSVQTEGGYWEQRRPLKRAVRSISCVNDGQENQRYMFMVVFKPDDGSGREQQMAVRSAEPLTLARKD</sequence>
<comment type="caution">
    <text evidence="3">The sequence shown here is derived from an EMBL/GenBank/DDBJ whole genome shotgun (WGS) entry which is preliminary data.</text>
</comment>
<feature type="chain" id="PRO_5045605343" evidence="2">
    <location>
        <begin position="22"/>
        <end position="158"/>
    </location>
</feature>
<evidence type="ECO:0000313" key="3">
    <source>
        <dbReference type="EMBL" id="MDN3922640.1"/>
    </source>
</evidence>
<evidence type="ECO:0000313" key="4">
    <source>
        <dbReference type="Proteomes" id="UP001228044"/>
    </source>
</evidence>
<reference evidence="3 4" key="1">
    <citation type="submission" date="2023-06" db="EMBL/GenBank/DDBJ databases">
        <title>Pelomonas sp. PFR6 16S ribosomal RNA gene Genome sequencing and assembly.</title>
        <authorList>
            <person name="Woo H."/>
        </authorList>
    </citation>
    <scope>NUCLEOTIDE SEQUENCE [LARGE SCALE GENOMIC DNA]</scope>
    <source>
        <strain evidence="3 4">PFR6</strain>
    </source>
</reference>
<keyword evidence="4" id="KW-1185">Reference proteome</keyword>
<accession>A0ABT8DYH8</accession>
<protein>
    <submittedName>
        <fullName evidence="3">Uncharacterized protein</fullName>
    </submittedName>
</protein>
<dbReference type="EMBL" id="JAUHHC010000005">
    <property type="protein sequence ID" value="MDN3922640.1"/>
    <property type="molecule type" value="Genomic_DNA"/>
</dbReference>
<feature type="region of interest" description="Disordered" evidence="1">
    <location>
        <begin position="136"/>
        <end position="158"/>
    </location>
</feature>
<keyword evidence="2" id="KW-0732">Signal</keyword>
<proteinExistence type="predicted"/>
<organism evidence="3 4">
    <name type="scientific">Roseateles violae</name>
    <dbReference type="NCBI Taxonomy" id="3058042"/>
    <lineage>
        <taxon>Bacteria</taxon>
        <taxon>Pseudomonadati</taxon>
        <taxon>Pseudomonadota</taxon>
        <taxon>Betaproteobacteria</taxon>
        <taxon>Burkholderiales</taxon>
        <taxon>Sphaerotilaceae</taxon>
        <taxon>Roseateles</taxon>
    </lineage>
</organism>
<dbReference type="Proteomes" id="UP001228044">
    <property type="component" value="Unassembled WGS sequence"/>
</dbReference>
<dbReference type="RefSeq" id="WP_290360934.1">
    <property type="nucleotide sequence ID" value="NZ_JAUHHC010000005.1"/>
</dbReference>
<evidence type="ECO:0000256" key="2">
    <source>
        <dbReference type="SAM" id="SignalP"/>
    </source>
</evidence>
<evidence type="ECO:0000256" key="1">
    <source>
        <dbReference type="SAM" id="MobiDB-lite"/>
    </source>
</evidence>
<gene>
    <name evidence="3" type="ORF">QWJ38_20300</name>
</gene>
<name>A0ABT8DYH8_9BURK</name>
<feature type="signal peptide" evidence="2">
    <location>
        <begin position="1"/>
        <end position="21"/>
    </location>
</feature>